<feature type="transmembrane region" description="Helical" evidence="1">
    <location>
        <begin position="44"/>
        <end position="64"/>
    </location>
</feature>
<keyword evidence="3" id="KW-1185">Reference proteome</keyword>
<organism evidence="2 3">
    <name type="scientific">Corynebacterium cystitidis DSM 20524</name>
    <dbReference type="NCBI Taxonomy" id="1121357"/>
    <lineage>
        <taxon>Bacteria</taxon>
        <taxon>Bacillati</taxon>
        <taxon>Actinomycetota</taxon>
        <taxon>Actinomycetes</taxon>
        <taxon>Mycobacteriales</taxon>
        <taxon>Corynebacteriaceae</taxon>
        <taxon>Corynebacterium</taxon>
    </lineage>
</organism>
<dbReference type="AlphaFoldDB" id="A0A1H9NTV3"/>
<reference evidence="3" key="1">
    <citation type="submission" date="2016-10" db="EMBL/GenBank/DDBJ databases">
        <authorList>
            <person name="Varghese N."/>
            <person name="Submissions S."/>
        </authorList>
    </citation>
    <scope>NUCLEOTIDE SEQUENCE [LARGE SCALE GENOMIC DNA]</scope>
    <source>
        <strain evidence="3">DSM 20524</strain>
    </source>
</reference>
<keyword evidence="1" id="KW-1133">Transmembrane helix</keyword>
<feature type="transmembrane region" description="Helical" evidence="1">
    <location>
        <begin position="17"/>
        <end position="37"/>
    </location>
</feature>
<name>A0A1H9NTV3_9CORY</name>
<accession>A0A1H9NTV3</accession>
<gene>
    <name evidence="2" type="ORF">SAMN05661109_00097</name>
</gene>
<dbReference type="RefSeq" id="WP_092254630.1">
    <property type="nucleotide sequence ID" value="NZ_CP047199.1"/>
</dbReference>
<dbReference type="EMBL" id="FOGQ01000001">
    <property type="protein sequence ID" value="SER39352.1"/>
    <property type="molecule type" value="Genomic_DNA"/>
</dbReference>
<evidence type="ECO:0000313" key="2">
    <source>
        <dbReference type="EMBL" id="SER39352.1"/>
    </source>
</evidence>
<dbReference type="STRING" id="1121357.SAMN05661109_00097"/>
<proteinExistence type="predicted"/>
<evidence type="ECO:0000256" key="1">
    <source>
        <dbReference type="SAM" id="Phobius"/>
    </source>
</evidence>
<keyword evidence="1" id="KW-0472">Membrane</keyword>
<sequence length="69" mass="6936">MAVLAQAAGSPGLAGSLFVWILFIIAGLLVGGAWSAYQNGSKKATLIMVVLAAVALLVALANLLNAMPI</sequence>
<protein>
    <submittedName>
        <fullName evidence="2">Uncharacterized protein</fullName>
    </submittedName>
</protein>
<evidence type="ECO:0000313" key="3">
    <source>
        <dbReference type="Proteomes" id="UP000198929"/>
    </source>
</evidence>
<keyword evidence="1" id="KW-0812">Transmembrane</keyword>
<dbReference type="Proteomes" id="UP000198929">
    <property type="component" value="Unassembled WGS sequence"/>
</dbReference>